<dbReference type="PROSITE" id="PS50026">
    <property type="entry name" value="EGF_3"/>
    <property type="match status" value="1"/>
</dbReference>
<evidence type="ECO:0000256" key="1">
    <source>
        <dbReference type="PROSITE-ProRule" id="PRU00076"/>
    </source>
</evidence>
<dbReference type="PROSITE" id="PS01186">
    <property type="entry name" value="EGF_2"/>
    <property type="match status" value="1"/>
</dbReference>
<keyword evidence="3" id="KW-1185">Reference proteome</keyword>
<protein>
    <submittedName>
        <fullName evidence="2">(salmon louse) hypothetical protein</fullName>
    </submittedName>
</protein>
<dbReference type="SMART" id="SM00274">
    <property type="entry name" value="FOLN"/>
    <property type="match status" value="4"/>
</dbReference>
<dbReference type="Proteomes" id="UP000675881">
    <property type="component" value="Chromosome 6"/>
</dbReference>
<comment type="caution">
    <text evidence="1">Lacks conserved residue(s) required for the propagation of feature annotation.</text>
</comment>
<evidence type="ECO:0000313" key="3">
    <source>
        <dbReference type="Proteomes" id="UP000675881"/>
    </source>
</evidence>
<accession>A0A7R8CYR9</accession>
<dbReference type="InterPro" id="IPR000742">
    <property type="entry name" value="EGF"/>
</dbReference>
<dbReference type="PANTHER" id="PTHR22963">
    <property type="entry name" value="ENDOGLIN-RELATED"/>
    <property type="match status" value="1"/>
</dbReference>
<dbReference type="InterPro" id="IPR003645">
    <property type="entry name" value="Fol_N"/>
</dbReference>
<organism evidence="2 3">
    <name type="scientific">Lepeophtheirus salmonis</name>
    <name type="common">Salmon louse</name>
    <name type="synonym">Caligus salmonis</name>
    <dbReference type="NCBI Taxonomy" id="72036"/>
    <lineage>
        <taxon>Eukaryota</taxon>
        <taxon>Metazoa</taxon>
        <taxon>Ecdysozoa</taxon>
        <taxon>Arthropoda</taxon>
        <taxon>Crustacea</taxon>
        <taxon>Multicrustacea</taxon>
        <taxon>Hexanauplia</taxon>
        <taxon>Copepoda</taxon>
        <taxon>Siphonostomatoida</taxon>
        <taxon>Caligidae</taxon>
        <taxon>Lepeophtheirus</taxon>
    </lineage>
</organism>
<dbReference type="SMART" id="SM00181">
    <property type="entry name" value="EGF"/>
    <property type="match status" value="5"/>
</dbReference>
<dbReference type="Pfam" id="PF00008">
    <property type="entry name" value="EGF"/>
    <property type="match status" value="1"/>
</dbReference>
<reference evidence="2" key="1">
    <citation type="submission" date="2021-02" db="EMBL/GenBank/DDBJ databases">
        <authorList>
            <person name="Bekaert M."/>
        </authorList>
    </citation>
    <scope>NUCLEOTIDE SEQUENCE</scope>
    <source>
        <strain evidence="2">IoA-00</strain>
    </source>
</reference>
<keyword evidence="1" id="KW-0245">EGF-like domain</keyword>
<sequence length="593" mass="63992">MKPSKTTGFSLAPPRFSSCRHYVKWVGCDVGVVFISVYSPSPSLINAQQPHPLSESECFGRTESNCWSVGVRDLDCPESALCCFDGCANTCLLDSEARPSALIEVPEVFTPYLPPPLPILIPEPLVDETCPNTFPKMHYDCIGQTEHTCWTVGTRDSDCPGHGLCCFDGCANTCLDKQELRNDPCNPSPCGPGTTCTTNKHNNPICKCLSGLVPKPDTIKGCGPECITDADCNPCGPGTTCKPNSLGNPVCECKDGLIPKPDAITGCGPECTIDSDCKSGYECSFSKCRKIVDPCKPSPCGPGTACTVNNKGNPVCQCLPGLIPKPDTIIGCGFECERDLECENGYVCSEHRCIEKSDPCDPSPCGPGTECMENDRGYPVCRCLLGLIPKPDTITGCGPECTVDTDCEASHICKESRCMKRPNPCDPNPCGAGGLCDPVGHTGFRCSCPPGYFGDADIQCIKKDCDIDEECSLDQFCNVGNFTCTNPCTMMQSCGDSQFCRVVNHQPICGFNEVIQKPVQRSKPFVIGIIGGAHKSPFKQPLSLSKMKVFVGVNEDDDDLGSHKGLQTATVRRRPVIGGKYRRRKRLLKFKQN</sequence>
<dbReference type="Gene3D" id="2.10.25.10">
    <property type="entry name" value="Laminin"/>
    <property type="match status" value="1"/>
</dbReference>
<dbReference type="EMBL" id="HG994585">
    <property type="protein sequence ID" value="CAF2970593.1"/>
    <property type="molecule type" value="Genomic_DNA"/>
</dbReference>
<proteinExistence type="predicted"/>
<dbReference type="PANTHER" id="PTHR22963:SF39">
    <property type="entry name" value="DUMPY"/>
    <property type="match status" value="1"/>
</dbReference>
<dbReference type="OrthoDB" id="6343936at2759"/>
<dbReference type="AlphaFoldDB" id="A0A7R8CYR9"/>
<evidence type="ECO:0000313" key="2">
    <source>
        <dbReference type="EMBL" id="CAF2970593.1"/>
    </source>
</evidence>
<name>A0A7R8CYR9_LEPSM</name>
<gene>
    <name evidence="2" type="ORF">LSAA_11761</name>
</gene>